<organism evidence="3 4">
    <name type="scientific">Pantoea eucrina</name>
    <dbReference type="NCBI Taxonomy" id="472693"/>
    <lineage>
        <taxon>Bacteria</taxon>
        <taxon>Pseudomonadati</taxon>
        <taxon>Pseudomonadota</taxon>
        <taxon>Gammaproteobacteria</taxon>
        <taxon>Enterobacterales</taxon>
        <taxon>Erwiniaceae</taxon>
        <taxon>Pantoea</taxon>
    </lineage>
</organism>
<protein>
    <submittedName>
        <fullName evidence="3">KleE protein</fullName>
    </submittedName>
</protein>
<comment type="caution">
    <text evidence="3">The sequence shown here is derived from an EMBL/GenBank/DDBJ whole genome shotgun (WGS) entry which is preliminary data.</text>
</comment>
<dbReference type="RefSeq" id="WP_322544092.1">
    <property type="nucleotide sequence ID" value="NZ_JAOBTT010000002.1"/>
</dbReference>
<evidence type="ECO:0000313" key="3">
    <source>
        <dbReference type="EMBL" id="MDZ7280203.1"/>
    </source>
</evidence>
<name>A0ABU5LJU1_9GAMM</name>
<sequence length="109" mass="12379">MTNVVKFPRKKAEPENQSVPEQTQPNVPHASESVQRNILHGILGAIYIVLVGLWVPIRFLLIANVVIQFFRMIINWHNGAFAALWPFALSFILLSVLTYIMATWKPKAP</sequence>
<dbReference type="Pfam" id="PF17394">
    <property type="entry name" value="KleE"/>
    <property type="match status" value="1"/>
</dbReference>
<feature type="region of interest" description="Disordered" evidence="1">
    <location>
        <begin position="1"/>
        <end position="29"/>
    </location>
</feature>
<feature type="compositionally biased region" description="Polar residues" evidence="1">
    <location>
        <begin position="15"/>
        <end position="29"/>
    </location>
</feature>
<proteinExistence type="predicted"/>
<keyword evidence="2" id="KW-1133">Transmembrane helix</keyword>
<keyword evidence="4" id="KW-1185">Reference proteome</keyword>
<keyword evidence="2" id="KW-0812">Transmembrane</keyword>
<keyword evidence="2" id="KW-0472">Membrane</keyword>
<dbReference type="Proteomes" id="UP001288620">
    <property type="component" value="Unassembled WGS sequence"/>
</dbReference>
<dbReference type="InterPro" id="IPR035362">
    <property type="entry name" value="KleE"/>
</dbReference>
<feature type="transmembrane region" description="Helical" evidence="2">
    <location>
        <begin position="38"/>
        <end position="67"/>
    </location>
</feature>
<evidence type="ECO:0000256" key="2">
    <source>
        <dbReference type="SAM" id="Phobius"/>
    </source>
</evidence>
<evidence type="ECO:0000256" key="1">
    <source>
        <dbReference type="SAM" id="MobiDB-lite"/>
    </source>
</evidence>
<evidence type="ECO:0000313" key="4">
    <source>
        <dbReference type="Proteomes" id="UP001288620"/>
    </source>
</evidence>
<feature type="transmembrane region" description="Helical" evidence="2">
    <location>
        <begin position="79"/>
        <end position="102"/>
    </location>
</feature>
<gene>
    <name evidence="3" type="ORF">N4G40_18270</name>
</gene>
<accession>A0ABU5LJU1</accession>
<dbReference type="EMBL" id="JAOBTT010000002">
    <property type="protein sequence ID" value="MDZ7280203.1"/>
    <property type="molecule type" value="Genomic_DNA"/>
</dbReference>
<reference evidence="4" key="1">
    <citation type="submission" date="2023-07" db="EMBL/GenBank/DDBJ databases">
        <title>Structural and functional analysis of rice phyllospheric bacteria for their antimicrobial properties and defense elicitation against blast disease.</title>
        <authorList>
            <person name="Sahu K.P."/>
            <person name="Asharani P."/>
            <person name="Kumar M."/>
            <person name="Reddy B."/>
            <person name="Kumar A."/>
        </authorList>
    </citation>
    <scope>NUCLEOTIDE SEQUENCE [LARGE SCALE GENOMIC DNA]</scope>
    <source>
        <strain evidence="4">OsEp_Plm_30P10</strain>
    </source>
</reference>